<dbReference type="Pfam" id="PF00583">
    <property type="entry name" value="Acetyltransf_1"/>
    <property type="match status" value="1"/>
</dbReference>
<comment type="caution">
    <text evidence="3">The sequence shown here is derived from an EMBL/GenBank/DDBJ whole genome shotgun (WGS) entry which is preliminary data.</text>
</comment>
<dbReference type="EMBL" id="BAAAUW010000001">
    <property type="protein sequence ID" value="GAA3245700.1"/>
    <property type="molecule type" value="Genomic_DNA"/>
</dbReference>
<feature type="region of interest" description="Disordered" evidence="1">
    <location>
        <begin position="1"/>
        <end position="34"/>
    </location>
</feature>
<dbReference type="SUPFAM" id="SSF55729">
    <property type="entry name" value="Acyl-CoA N-acyltransferases (Nat)"/>
    <property type="match status" value="1"/>
</dbReference>
<evidence type="ECO:0000313" key="3">
    <source>
        <dbReference type="EMBL" id="GAA3245700.1"/>
    </source>
</evidence>
<evidence type="ECO:0000313" key="4">
    <source>
        <dbReference type="Proteomes" id="UP001500728"/>
    </source>
</evidence>
<evidence type="ECO:0000259" key="2">
    <source>
        <dbReference type="PROSITE" id="PS51186"/>
    </source>
</evidence>
<sequence>MDAEMRSAAYPSPALSAPRWSPEGPPAGAMRADRQPADSGFRIRLMGHEDLAFVVTEHLRHFPDGFFARLGPKFLTAYDRTYLTGPDARAYMAEVNGQPVGFIIGGIDPAAHRRHVLHEHGRGLLLRALGSLCLQPRLALHFLRTRLVRYGRKLIPNRGAQQTSVLGHIGVTAVLDYVVVVEHARGRGIGERLIARFVKDATDAGCVRVTLVTAAEGGAGPYYEQHGWLYQGEIRRSEGRLLLAYDFPLRDG</sequence>
<name>A0ABP6QPN1_9ACTN</name>
<feature type="compositionally biased region" description="Low complexity" evidence="1">
    <location>
        <begin position="7"/>
        <end position="18"/>
    </location>
</feature>
<evidence type="ECO:0000256" key="1">
    <source>
        <dbReference type="SAM" id="MobiDB-lite"/>
    </source>
</evidence>
<dbReference type="Gene3D" id="3.40.630.30">
    <property type="match status" value="1"/>
</dbReference>
<dbReference type="Proteomes" id="UP001500728">
    <property type="component" value="Unassembled WGS sequence"/>
</dbReference>
<proteinExistence type="predicted"/>
<accession>A0ABP6QPN1</accession>
<dbReference type="RefSeq" id="WP_346150352.1">
    <property type="nucleotide sequence ID" value="NZ_BAAAUW010000001.1"/>
</dbReference>
<organism evidence="3 4">
    <name type="scientific">Streptomyces labedae</name>
    <dbReference type="NCBI Taxonomy" id="285569"/>
    <lineage>
        <taxon>Bacteria</taxon>
        <taxon>Bacillati</taxon>
        <taxon>Actinomycetota</taxon>
        <taxon>Actinomycetes</taxon>
        <taxon>Kitasatosporales</taxon>
        <taxon>Streptomycetaceae</taxon>
        <taxon>Streptomyces</taxon>
    </lineage>
</organism>
<reference evidence="4" key="1">
    <citation type="journal article" date="2019" name="Int. J. Syst. Evol. Microbiol.">
        <title>The Global Catalogue of Microorganisms (GCM) 10K type strain sequencing project: providing services to taxonomists for standard genome sequencing and annotation.</title>
        <authorList>
            <consortium name="The Broad Institute Genomics Platform"/>
            <consortium name="The Broad Institute Genome Sequencing Center for Infectious Disease"/>
            <person name="Wu L."/>
            <person name="Ma J."/>
        </authorList>
    </citation>
    <scope>NUCLEOTIDE SEQUENCE [LARGE SCALE GENOMIC DNA]</scope>
    <source>
        <strain evidence="4">JCM 9381</strain>
    </source>
</reference>
<protein>
    <recommendedName>
        <fullName evidence="2">N-acetyltransferase domain-containing protein</fullName>
    </recommendedName>
</protein>
<dbReference type="PROSITE" id="PS51186">
    <property type="entry name" value="GNAT"/>
    <property type="match status" value="1"/>
</dbReference>
<gene>
    <name evidence="3" type="ORF">GCM10010469_00980</name>
</gene>
<feature type="domain" description="N-acetyltransferase" evidence="2">
    <location>
        <begin position="41"/>
        <end position="248"/>
    </location>
</feature>
<keyword evidence="4" id="KW-1185">Reference proteome</keyword>
<dbReference type="CDD" id="cd04301">
    <property type="entry name" value="NAT_SF"/>
    <property type="match status" value="1"/>
</dbReference>
<dbReference type="InterPro" id="IPR016181">
    <property type="entry name" value="Acyl_CoA_acyltransferase"/>
</dbReference>
<dbReference type="InterPro" id="IPR000182">
    <property type="entry name" value="GNAT_dom"/>
</dbReference>